<name>A0ABW8RHI9_9BACI</name>
<dbReference type="NCBIfam" id="TIGR03721">
    <property type="entry name" value="exospore_TM"/>
    <property type="match status" value="1"/>
</dbReference>
<reference evidence="1 2" key="1">
    <citation type="submission" date="2024-11" db="EMBL/GenBank/DDBJ databases">
        <authorList>
            <person name="Lucas J.A."/>
        </authorList>
    </citation>
    <scope>NUCLEOTIDE SEQUENCE [LARGE SCALE GENOMIC DNA]</scope>
    <source>
        <strain evidence="1 2">Z 5.4</strain>
    </source>
</reference>
<keyword evidence="2" id="KW-1185">Reference proteome</keyword>
<comment type="caution">
    <text evidence="1">The sequence shown here is derived from an EMBL/GenBank/DDBJ whole genome shotgun (WGS) entry which is preliminary data.</text>
</comment>
<accession>A0ABW8RHI9</accession>
<evidence type="ECO:0000313" key="2">
    <source>
        <dbReference type="Proteomes" id="UP001623041"/>
    </source>
</evidence>
<sequence length="164" mass="16131">MIPFASGTPVALTNVLGGVLNTGALIGFGSSVDSVTIGGATIDLDGIGGVLGFAFVAPRAGTLSSISAFFSVTAGVTISTPVTIRAEIWRAPATSNSFSATGFAVNLLPTLGPIVNIGDVANNNAAAALSVATGDKLLMVFSINTAVTVLTTITGFASAGIVID</sequence>
<dbReference type="EMBL" id="JBJHQH010000007">
    <property type="protein sequence ID" value="MFK9092214.1"/>
    <property type="molecule type" value="Genomic_DNA"/>
</dbReference>
<evidence type="ECO:0000313" key="1">
    <source>
        <dbReference type="EMBL" id="MFK9092214.1"/>
    </source>
</evidence>
<gene>
    <name evidence="1" type="ORF">ACJEBI_12065</name>
</gene>
<proteinExistence type="predicted"/>
<organism evidence="1 2">
    <name type="scientific">Bacillus salipaludis</name>
    <dbReference type="NCBI Taxonomy" id="2547811"/>
    <lineage>
        <taxon>Bacteria</taxon>
        <taxon>Bacillati</taxon>
        <taxon>Bacillota</taxon>
        <taxon>Bacilli</taxon>
        <taxon>Bacillales</taxon>
        <taxon>Bacillaceae</taxon>
        <taxon>Bacillus</taxon>
    </lineage>
</organism>
<dbReference type="InterPro" id="IPR021210">
    <property type="entry name" value="Exosporium_BclB"/>
</dbReference>
<dbReference type="Proteomes" id="UP001623041">
    <property type="component" value="Unassembled WGS sequence"/>
</dbReference>
<protein>
    <submittedName>
        <fullName evidence="1">Exosporium glycoprotein BclB-related protein</fullName>
    </submittedName>
</protein>
<dbReference type="RefSeq" id="WP_406580829.1">
    <property type="nucleotide sequence ID" value="NZ_JBJHQH010000007.1"/>
</dbReference>